<dbReference type="CDD" id="cd04433">
    <property type="entry name" value="AFD_class_I"/>
    <property type="match status" value="1"/>
</dbReference>
<dbReference type="PANTHER" id="PTHR43201:SF5">
    <property type="entry name" value="MEDIUM-CHAIN ACYL-COA LIGASE ACSF2, MITOCHONDRIAL"/>
    <property type="match status" value="1"/>
</dbReference>
<dbReference type="Pfam" id="PF13193">
    <property type="entry name" value="AMP-binding_C"/>
    <property type="match status" value="1"/>
</dbReference>
<dbReference type="InterPro" id="IPR025110">
    <property type="entry name" value="AMP-bd_C"/>
</dbReference>
<reference evidence="6" key="1">
    <citation type="submission" date="2014-08" db="EMBL/GenBank/DDBJ databases">
        <authorList>
            <person name="Edwards T."/>
        </authorList>
    </citation>
    <scope>NUCLEOTIDE SEQUENCE [LARGE SCALE GENOMIC DNA]</scope>
</reference>
<feature type="domain" description="AMP-dependent synthetase/ligase" evidence="3">
    <location>
        <begin position="23"/>
        <end position="390"/>
    </location>
</feature>
<accession>A0A0K2W1K9</accession>
<dbReference type="Gene3D" id="3.30.300.30">
    <property type="match status" value="1"/>
</dbReference>
<evidence type="ECO:0000259" key="3">
    <source>
        <dbReference type="Pfam" id="PF00501"/>
    </source>
</evidence>
<evidence type="ECO:0000313" key="6">
    <source>
        <dbReference type="Proteomes" id="UP000182888"/>
    </source>
</evidence>
<feature type="domain" description="AMP-binding enzyme C-terminal" evidence="4">
    <location>
        <begin position="444"/>
        <end position="519"/>
    </location>
</feature>
<dbReference type="EMBL" id="CCND01000017">
    <property type="protein sequence ID" value="CDX58891.1"/>
    <property type="molecule type" value="Genomic_DNA"/>
</dbReference>
<evidence type="ECO:0000256" key="2">
    <source>
        <dbReference type="ARBA" id="ARBA00022598"/>
    </source>
</evidence>
<dbReference type="Pfam" id="PF00501">
    <property type="entry name" value="AMP-binding"/>
    <property type="match status" value="1"/>
</dbReference>
<dbReference type="InterPro" id="IPR020845">
    <property type="entry name" value="AMP-binding_CS"/>
</dbReference>
<evidence type="ECO:0000259" key="4">
    <source>
        <dbReference type="Pfam" id="PF13193"/>
    </source>
</evidence>
<dbReference type="Gene3D" id="3.40.50.12780">
    <property type="entry name" value="N-terminal domain of ligase-like"/>
    <property type="match status" value="1"/>
</dbReference>
<dbReference type="InterPro" id="IPR042099">
    <property type="entry name" value="ANL_N_sf"/>
</dbReference>
<proteinExistence type="inferred from homology"/>
<comment type="similarity">
    <text evidence="1">Belongs to the ATP-dependent AMP-binding enzyme family.</text>
</comment>
<protein>
    <submittedName>
        <fullName evidence="5">Long-chain-fatty-acid--CoA ligase</fullName>
        <ecNumber evidence="5">6.2.1.3</ecNumber>
    </submittedName>
</protein>
<evidence type="ECO:0000256" key="1">
    <source>
        <dbReference type="ARBA" id="ARBA00006432"/>
    </source>
</evidence>
<dbReference type="PANTHER" id="PTHR43201">
    <property type="entry name" value="ACYL-COA SYNTHETASE"/>
    <property type="match status" value="1"/>
</dbReference>
<dbReference type="InterPro" id="IPR045851">
    <property type="entry name" value="AMP-bd_C_sf"/>
</dbReference>
<dbReference type="InterPro" id="IPR000873">
    <property type="entry name" value="AMP-dep_synth/lig_dom"/>
</dbReference>
<dbReference type="EC" id="6.2.1.3" evidence="5"/>
<dbReference type="AlphaFoldDB" id="A0A0K2W1K9"/>
<organism evidence="5 6">
    <name type="scientific">Mesorhizobium plurifarium</name>
    <dbReference type="NCBI Taxonomy" id="69974"/>
    <lineage>
        <taxon>Bacteria</taxon>
        <taxon>Pseudomonadati</taxon>
        <taxon>Pseudomonadota</taxon>
        <taxon>Alphaproteobacteria</taxon>
        <taxon>Hyphomicrobiales</taxon>
        <taxon>Phyllobacteriaceae</taxon>
        <taxon>Mesorhizobium</taxon>
    </lineage>
</organism>
<keyword evidence="2 5" id="KW-0436">Ligase</keyword>
<sequence length="542" mass="58401">MAGEGIIATEAARPASRSLPDLLREQATLRPDALSVISEHAQVSFARLHERAVRIATALRRDGIDRGSRVGMLLGNGPDWLEIFFGASMAGATVVPFSTWSTKAELEFLIDDSAISALFVRPRFLDRDFAADLNELSRTGRLSALKTIVVLAPDTTIGLTMDDYLDGIEYPGTWPDGQGPAPSDDAVVLYTSGSTSRPKGVRLKHFGIIENGFNIGERQGLRPGDRVFLPTPLFWSYGAANALPATFSHGACIVLPDRFEPGAALSMIERVGCTAIYTLPAITNAMLRHPDFDRSKTRTLRTGLTIGSPRDFLAAVEDLGVSRLCNVYGATETYGNCAVTSHDWPLQRRANCQGEPLPGQKFRFRDAETGALLASGQPGLVEVSGYISPGYSGASAALNAEIFTEDGYYRTGDMGFLDAEGSFVFVGRDSDMIKRAGINISPAEIEDVMKTFEGVSQAAVVGVPDAERGELVVAYIVAKESAAVIPARLLDHCRVQLSKYKLPDRIEVVEALPLTATGKLQRKELKKAATALLAQEFQAAST</sequence>
<dbReference type="GO" id="GO:0004467">
    <property type="term" value="F:long-chain fatty acid-CoA ligase activity"/>
    <property type="evidence" value="ECO:0007669"/>
    <property type="project" value="UniProtKB-EC"/>
</dbReference>
<dbReference type="SUPFAM" id="SSF56801">
    <property type="entry name" value="Acetyl-CoA synthetase-like"/>
    <property type="match status" value="1"/>
</dbReference>
<dbReference type="PROSITE" id="PS00455">
    <property type="entry name" value="AMP_BINDING"/>
    <property type="match status" value="1"/>
</dbReference>
<name>A0A0K2W1K9_MESPL</name>
<dbReference type="GO" id="GO:0031956">
    <property type="term" value="F:medium-chain fatty acid-CoA ligase activity"/>
    <property type="evidence" value="ECO:0007669"/>
    <property type="project" value="TreeGrafter"/>
</dbReference>
<evidence type="ECO:0000313" key="5">
    <source>
        <dbReference type="EMBL" id="CDX58891.1"/>
    </source>
</evidence>
<dbReference type="Proteomes" id="UP000182888">
    <property type="component" value="Unassembled WGS sequence"/>
</dbReference>
<gene>
    <name evidence="5" type="ORF">MPL1032_240312</name>
</gene>